<accession>A0A926D3G6</accession>
<reference evidence="2" key="1">
    <citation type="submission" date="2020-08" db="EMBL/GenBank/DDBJ databases">
        <title>Genome public.</title>
        <authorList>
            <person name="Liu C."/>
            <person name="Sun Q."/>
        </authorList>
    </citation>
    <scope>NUCLEOTIDE SEQUENCE</scope>
    <source>
        <strain evidence="2">NSJ-44</strain>
    </source>
</reference>
<dbReference type="InterPro" id="IPR037523">
    <property type="entry name" value="VOC_core"/>
</dbReference>
<dbReference type="EMBL" id="JACRSO010000006">
    <property type="protein sequence ID" value="MBC8530204.1"/>
    <property type="molecule type" value="Genomic_DNA"/>
</dbReference>
<sequence>MAKITAIGHLGFNVKDMDATVKFYTKALGFTYGFTIEKDGKPWIEYYKACDNQFFEFFYGGSGDAPAAGQSYAHVCLEVDNMEEYVKQIEAAGYALDIQPKMGGDGNIQAWVVDPDGNRIELMQMSPTSKQRTC</sequence>
<dbReference type="Gene3D" id="3.10.180.10">
    <property type="entry name" value="2,3-Dihydroxybiphenyl 1,2-Dioxygenase, domain 1"/>
    <property type="match status" value="1"/>
</dbReference>
<evidence type="ECO:0000313" key="2">
    <source>
        <dbReference type="EMBL" id="MBC8530204.1"/>
    </source>
</evidence>
<comment type="caution">
    <text evidence="2">The sequence shown here is derived from an EMBL/GenBank/DDBJ whole genome shotgun (WGS) entry which is preliminary data.</text>
</comment>
<feature type="domain" description="VOC" evidence="1">
    <location>
        <begin position="6"/>
        <end position="125"/>
    </location>
</feature>
<gene>
    <name evidence="2" type="ORF">H8699_12245</name>
</gene>
<dbReference type="Proteomes" id="UP000654279">
    <property type="component" value="Unassembled WGS sequence"/>
</dbReference>
<protein>
    <submittedName>
        <fullName evidence="2">VOC family protein</fullName>
    </submittedName>
</protein>
<evidence type="ECO:0000259" key="1">
    <source>
        <dbReference type="PROSITE" id="PS51819"/>
    </source>
</evidence>
<dbReference type="RefSeq" id="WP_249285929.1">
    <property type="nucleotide sequence ID" value="NZ_JACRSO010000006.1"/>
</dbReference>
<proteinExistence type="predicted"/>
<evidence type="ECO:0000313" key="3">
    <source>
        <dbReference type="Proteomes" id="UP000654279"/>
    </source>
</evidence>
<dbReference type="InterPro" id="IPR050383">
    <property type="entry name" value="GlyoxalaseI/FosfomycinResist"/>
</dbReference>
<organism evidence="2 3">
    <name type="scientific">Luoshenia tenuis</name>
    <dbReference type="NCBI Taxonomy" id="2763654"/>
    <lineage>
        <taxon>Bacteria</taxon>
        <taxon>Bacillati</taxon>
        <taxon>Bacillota</taxon>
        <taxon>Clostridia</taxon>
        <taxon>Christensenellales</taxon>
        <taxon>Christensenellaceae</taxon>
        <taxon>Luoshenia</taxon>
    </lineage>
</organism>
<dbReference type="CDD" id="cd06587">
    <property type="entry name" value="VOC"/>
    <property type="match status" value="1"/>
</dbReference>
<keyword evidence="3" id="KW-1185">Reference proteome</keyword>
<dbReference type="Pfam" id="PF00903">
    <property type="entry name" value="Glyoxalase"/>
    <property type="match status" value="1"/>
</dbReference>
<dbReference type="SUPFAM" id="SSF54593">
    <property type="entry name" value="Glyoxalase/Bleomycin resistance protein/Dihydroxybiphenyl dioxygenase"/>
    <property type="match status" value="1"/>
</dbReference>
<dbReference type="PANTHER" id="PTHR21366">
    <property type="entry name" value="GLYOXALASE FAMILY PROTEIN"/>
    <property type="match status" value="1"/>
</dbReference>
<dbReference type="AlphaFoldDB" id="A0A926D3G6"/>
<name>A0A926D3G6_9FIRM</name>
<dbReference type="PROSITE" id="PS51819">
    <property type="entry name" value="VOC"/>
    <property type="match status" value="1"/>
</dbReference>
<dbReference type="InterPro" id="IPR029068">
    <property type="entry name" value="Glyas_Bleomycin-R_OHBP_Dase"/>
</dbReference>
<dbReference type="InterPro" id="IPR004360">
    <property type="entry name" value="Glyas_Fos-R_dOase_dom"/>
</dbReference>